<dbReference type="RefSeq" id="WP_029095274.1">
    <property type="nucleotide sequence ID" value="NZ_CAADJA010000002.1"/>
</dbReference>
<dbReference type="Pfam" id="PF00498">
    <property type="entry name" value="FHA"/>
    <property type="match status" value="1"/>
</dbReference>
<dbReference type="Proteomes" id="UP000224974">
    <property type="component" value="Unassembled WGS sequence"/>
</dbReference>
<feature type="domain" description="FHA" evidence="1">
    <location>
        <begin position="36"/>
        <end position="102"/>
    </location>
</feature>
<sequence length="431" mass="48362">MEQLNNKHFLLLKITNNEFLQSGRTNEHRFGIEGGTLGSNSNSDWSIQDLYLGIPGIHTQIDYKEGAFFISLIGKLLIVNDAHITERTQVIKLQHGDKIQIGQLILSVRISSNPELLIDPLSTTPEQIISSHSSPMEDILNSPASGASLHDSDGFDTADKNQIIDPLKAIESDSLSPISSFYDDLTTSQANHSTIKRDDYRSEIQQGDVSMSSNFVQVPHVASNKNLVSTNRNISELHLGLAPLLRGIGVNISLENTDEANAILEELGETIKASIEGLLKLQQSQNILNDKNLRAIEDNPLRLNLSYTDTMNLLFAEQTCSVHLSAPAAVAESLSNVSLHNSASQAATRYALSSMLDAFSPEQLLNRFSIYRHSRKRNEMDGAWSWHMYCSYFNELSSNRQTGFEKLFWEHYEQEYDRELRRLNQEKEKNA</sequence>
<dbReference type="Proteomes" id="UP000373449">
    <property type="component" value="Unassembled WGS sequence"/>
</dbReference>
<reference evidence="4 6" key="3">
    <citation type="submission" date="2019-03" db="EMBL/GenBank/DDBJ databases">
        <authorList>
            <consortium name="Pathogen Informatics"/>
        </authorList>
    </citation>
    <scope>NUCLEOTIDE SEQUENCE [LARGE SCALE GENOMIC DNA]</scope>
    <source>
        <strain evidence="4 6">NCTC12282</strain>
    </source>
</reference>
<dbReference type="InterPro" id="IPR046883">
    <property type="entry name" value="T6SS_FHA_C"/>
</dbReference>
<dbReference type="EMBL" id="PDDX01000001">
    <property type="protein sequence ID" value="PHI31721.1"/>
    <property type="molecule type" value="Genomic_DNA"/>
</dbReference>
<reference evidence="5" key="1">
    <citation type="submission" date="2017-09" db="EMBL/GenBank/DDBJ databases">
        <title>FDA dAtabase for Regulatory Grade micrObial Sequences (FDA-ARGOS): Supporting development and validation of Infectious Disease Dx tests.</title>
        <authorList>
            <person name="Minogue T."/>
            <person name="Wolcott M."/>
            <person name="Wasieloski L."/>
            <person name="Aguilar W."/>
            <person name="Moore D."/>
            <person name="Tallon L."/>
            <person name="Sadzewicz L."/>
            <person name="Ott S."/>
            <person name="Zhao X."/>
            <person name="Nagaraj S."/>
            <person name="Vavikolanu K."/>
            <person name="Aluvathingal J."/>
            <person name="Nadendla S."/>
            <person name="Sichtig H."/>
        </authorList>
    </citation>
    <scope>NUCLEOTIDE SEQUENCE [LARGE SCALE GENOMIC DNA]</scope>
    <source>
        <strain evidence="5">FDAARGOS_387</strain>
    </source>
</reference>
<evidence type="ECO:0000313" key="6">
    <source>
        <dbReference type="Proteomes" id="UP000373449"/>
    </source>
</evidence>
<dbReference type="SUPFAM" id="SSF49879">
    <property type="entry name" value="SMAD/FHA domain"/>
    <property type="match status" value="1"/>
</dbReference>
<evidence type="ECO:0000259" key="2">
    <source>
        <dbReference type="Pfam" id="PF20232"/>
    </source>
</evidence>
<proteinExistence type="predicted"/>
<dbReference type="Pfam" id="PF20232">
    <property type="entry name" value="T6SS_FHA_C"/>
    <property type="match status" value="1"/>
</dbReference>
<dbReference type="InterPro" id="IPR000253">
    <property type="entry name" value="FHA_dom"/>
</dbReference>
<evidence type="ECO:0000259" key="1">
    <source>
        <dbReference type="Pfam" id="PF00498"/>
    </source>
</evidence>
<dbReference type="InterPro" id="IPR008984">
    <property type="entry name" value="SMAD_FHA_dom_sf"/>
</dbReference>
<dbReference type="Gene3D" id="2.60.200.20">
    <property type="match status" value="1"/>
</dbReference>
<evidence type="ECO:0000313" key="3">
    <source>
        <dbReference type="EMBL" id="PHI31721.1"/>
    </source>
</evidence>
<dbReference type="OrthoDB" id="273564at2"/>
<evidence type="ECO:0000313" key="4">
    <source>
        <dbReference type="EMBL" id="VFS52555.1"/>
    </source>
</evidence>
<reference evidence="3" key="2">
    <citation type="submission" date="2017-09" db="EMBL/GenBank/DDBJ databases">
        <title>FDA dAtabase for Regulatory Grade micrObial Sequences (FDA-ARGOS): Supporting development and validation of Infectious Disease Dx tests.</title>
        <authorList>
            <person name="Minogue T."/>
            <person name="Wolcott M."/>
            <person name="Wasieloski L."/>
            <person name="Aguilar W."/>
            <person name="Moore D."/>
            <person name="Tallon L.J."/>
            <person name="Sadzewicz L."/>
            <person name="Ott S."/>
            <person name="Zhao X."/>
            <person name="Nagaraj S."/>
            <person name="Vavikolanu K."/>
            <person name="Aluvathingal J."/>
            <person name="Nadendla S."/>
            <person name="Sichtig H."/>
        </authorList>
    </citation>
    <scope>NUCLEOTIDE SEQUENCE</scope>
    <source>
        <strain evidence="3">FDAARGOS_387</strain>
    </source>
</reference>
<feature type="domain" description="Type VI secretion system FHA" evidence="2">
    <location>
        <begin position="246"/>
        <end position="418"/>
    </location>
</feature>
<dbReference type="STRING" id="1111728.GCA_000427805_02872"/>
<dbReference type="NCBIfam" id="TIGR03354">
    <property type="entry name" value="VI_FHA"/>
    <property type="match status" value="1"/>
</dbReference>
<organism evidence="3 5">
    <name type="scientific">Budvicia aquatica</name>
    <dbReference type="NCBI Taxonomy" id="82979"/>
    <lineage>
        <taxon>Bacteria</taxon>
        <taxon>Pseudomonadati</taxon>
        <taxon>Pseudomonadota</taxon>
        <taxon>Gammaproteobacteria</taxon>
        <taxon>Enterobacterales</taxon>
        <taxon>Budviciaceae</taxon>
        <taxon>Budvicia</taxon>
    </lineage>
</organism>
<dbReference type="CDD" id="cd00060">
    <property type="entry name" value="FHA"/>
    <property type="match status" value="1"/>
</dbReference>
<dbReference type="EMBL" id="CAADJA010000002">
    <property type="protein sequence ID" value="VFS52555.1"/>
    <property type="molecule type" value="Genomic_DNA"/>
</dbReference>
<name>A0A2C6DSD3_9GAMM</name>
<accession>A0A2C6DSD3</accession>
<keyword evidence="5" id="KW-1185">Reference proteome</keyword>
<protein>
    <submittedName>
        <fullName evidence="3">Type VI secretion system-associated FHA domain protein TagH</fullName>
    </submittedName>
</protein>
<evidence type="ECO:0000313" key="5">
    <source>
        <dbReference type="Proteomes" id="UP000224974"/>
    </source>
</evidence>
<dbReference type="InterPro" id="IPR017735">
    <property type="entry name" value="T6SS_FHA"/>
</dbReference>
<gene>
    <name evidence="3" type="ORF">CRN84_21510</name>
    <name evidence="4" type="ORF">NCTC12282_05879</name>
</gene>
<dbReference type="AlphaFoldDB" id="A0A2C6DSD3"/>